<evidence type="ECO:0000256" key="5">
    <source>
        <dbReference type="ARBA" id="ARBA00011748"/>
    </source>
</evidence>
<dbReference type="FunFam" id="3.90.550.50:FF:000007">
    <property type="entry name" value="Glycoprotein-N-acetylgalactosamine 3-beta-galactosyltransferase 1"/>
    <property type="match status" value="1"/>
</dbReference>
<dbReference type="PANTHER" id="PTHR23033:SF13">
    <property type="entry name" value="GLYCOPROTEIN-N-ACETYLGALACTOSAMINE 3-BETA-GALACTOSYLTRANSFERASE 1"/>
    <property type="match status" value="1"/>
</dbReference>
<name>A0A3B1JN11_ASTMX</name>
<evidence type="ECO:0000256" key="19">
    <source>
        <dbReference type="ARBA" id="ARBA00042009"/>
    </source>
</evidence>
<evidence type="ECO:0000259" key="24">
    <source>
        <dbReference type="Pfam" id="PF02434"/>
    </source>
</evidence>
<evidence type="ECO:0000313" key="26">
    <source>
        <dbReference type="Proteomes" id="UP000018467"/>
    </source>
</evidence>
<keyword evidence="9" id="KW-0812">Transmembrane</keyword>
<comment type="pathway">
    <text evidence="3">Protein modification; protein glycosylation.</text>
</comment>
<keyword evidence="13" id="KW-1133">Transmembrane helix</keyword>
<reference evidence="25" key="3">
    <citation type="submission" date="2025-08" db="UniProtKB">
        <authorList>
            <consortium name="Ensembl"/>
        </authorList>
    </citation>
    <scope>IDENTIFICATION</scope>
</reference>
<organism evidence="25 26">
    <name type="scientific">Astyanax mexicanus</name>
    <name type="common">Blind cave fish</name>
    <name type="synonym">Astyanax fasciatus mexicanus</name>
    <dbReference type="NCBI Taxonomy" id="7994"/>
    <lineage>
        <taxon>Eukaryota</taxon>
        <taxon>Metazoa</taxon>
        <taxon>Chordata</taxon>
        <taxon>Craniata</taxon>
        <taxon>Vertebrata</taxon>
        <taxon>Euteleostomi</taxon>
        <taxon>Actinopterygii</taxon>
        <taxon>Neopterygii</taxon>
        <taxon>Teleostei</taxon>
        <taxon>Ostariophysi</taxon>
        <taxon>Characiformes</taxon>
        <taxon>Characoidei</taxon>
        <taxon>Acestrorhamphidae</taxon>
        <taxon>Acestrorhamphinae</taxon>
        <taxon>Astyanax</taxon>
    </lineage>
</organism>
<evidence type="ECO:0000256" key="16">
    <source>
        <dbReference type="ARBA" id="ARBA00023211"/>
    </source>
</evidence>
<evidence type="ECO:0000256" key="10">
    <source>
        <dbReference type="ARBA" id="ARBA00022723"/>
    </source>
</evidence>
<evidence type="ECO:0000256" key="18">
    <source>
        <dbReference type="ARBA" id="ARBA00041226"/>
    </source>
</evidence>
<reference evidence="25" key="4">
    <citation type="submission" date="2025-09" db="UniProtKB">
        <authorList>
            <consortium name="Ensembl"/>
        </authorList>
    </citation>
    <scope>IDENTIFICATION</scope>
</reference>
<dbReference type="AlphaFoldDB" id="A0A3B1JN11"/>
<keyword evidence="8" id="KW-0808">Transferase</keyword>
<comment type="subunit">
    <text evidence="5">Homodimer; disulfide-linked.</text>
</comment>
<dbReference type="GO" id="GO:0000166">
    <property type="term" value="F:nucleotide binding"/>
    <property type="evidence" value="ECO:0007669"/>
    <property type="project" value="UniProtKB-KW"/>
</dbReference>
<keyword evidence="26" id="KW-1185">Reference proteome</keyword>
<evidence type="ECO:0000256" key="12">
    <source>
        <dbReference type="ARBA" id="ARBA00022968"/>
    </source>
</evidence>
<evidence type="ECO:0000256" key="17">
    <source>
        <dbReference type="ARBA" id="ARBA00040898"/>
    </source>
</evidence>
<evidence type="ECO:0000256" key="8">
    <source>
        <dbReference type="ARBA" id="ARBA00022679"/>
    </source>
</evidence>
<dbReference type="Pfam" id="PF02434">
    <property type="entry name" value="Fringe"/>
    <property type="match status" value="1"/>
</dbReference>
<dbReference type="EC" id="2.4.1.122" evidence="6"/>
<evidence type="ECO:0000256" key="6">
    <source>
        <dbReference type="ARBA" id="ARBA00012557"/>
    </source>
</evidence>
<protein>
    <recommendedName>
        <fullName evidence="17">Glycoprotein-N-acetylgalactosamine 3-beta-galactosyltransferase 1</fullName>
        <ecNumber evidence="6">2.4.1.122</ecNumber>
    </recommendedName>
    <alternativeName>
        <fullName evidence="19">Core 1 O-glycan T-synthase</fullName>
    </alternativeName>
    <alternativeName>
        <fullName evidence="20">Core 1 UDP-galactose:N-acetylgalactosamine-alpha-R beta 1,3-galactosyltransferase 1</fullName>
    </alternativeName>
    <alternativeName>
        <fullName evidence="18">Core 1 beta1,3-galactosyltransferase 1</fullName>
    </alternativeName>
</protein>
<evidence type="ECO:0000256" key="23">
    <source>
        <dbReference type="SAM" id="SignalP"/>
    </source>
</evidence>
<comment type="catalytic activity">
    <reaction evidence="21">
        <text>an N-acetyl-alpha-D-galactosaminyl derivative + UDP-alpha-D-galactose = a beta-D-galactosyl-(1-&gt;3)-N-acetyl-alpha-D-galactosaminyl derivative + UDP + H(+)</text>
        <dbReference type="Rhea" id="RHEA:15621"/>
        <dbReference type="ChEBI" id="CHEBI:15378"/>
        <dbReference type="ChEBI" id="CHEBI:28257"/>
        <dbReference type="ChEBI" id="CHEBI:58223"/>
        <dbReference type="ChEBI" id="CHEBI:66914"/>
        <dbReference type="ChEBI" id="CHEBI:133470"/>
        <dbReference type="EC" id="2.4.1.122"/>
    </reaction>
</comment>
<keyword evidence="14" id="KW-0472">Membrane</keyword>
<comment type="subcellular location">
    <subcellularLocation>
        <location evidence="2">Membrane</location>
        <topology evidence="2">Single-pass type II membrane protein</topology>
    </subcellularLocation>
</comment>
<evidence type="ECO:0000256" key="3">
    <source>
        <dbReference type="ARBA" id="ARBA00004922"/>
    </source>
</evidence>
<comment type="function">
    <text evidence="22">Glycosyltransferase that generates the core 1 O-glycan Gal-beta1-3GalNAc-alpha1-Ser/Thr (T antigen), which is a precursor for many extended O-glycans in glycoproteins.</text>
</comment>
<proteinExistence type="inferred from homology"/>
<comment type="similarity">
    <text evidence="4">Belongs to the glycosyltransferase 31 family. Beta3-Gal-T subfamily.</text>
</comment>
<evidence type="ECO:0000256" key="9">
    <source>
        <dbReference type="ARBA" id="ARBA00022692"/>
    </source>
</evidence>
<dbReference type="InterPro" id="IPR003378">
    <property type="entry name" value="Fringe-like_glycosylTrfase"/>
</dbReference>
<dbReference type="GO" id="GO:0016020">
    <property type="term" value="C:membrane"/>
    <property type="evidence" value="ECO:0007669"/>
    <property type="project" value="UniProtKB-SubCell"/>
</dbReference>
<dbReference type="STRING" id="7994.ENSAMXP00000043210"/>
<evidence type="ECO:0000256" key="4">
    <source>
        <dbReference type="ARBA" id="ARBA00006462"/>
    </source>
</evidence>
<dbReference type="GO" id="GO:0016263">
    <property type="term" value="F:glycoprotein-N-acetylgalactosamine 3-beta-galactosyltransferase activity"/>
    <property type="evidence" value="ECO:0007669"/>
    <property type="project" value="UniProtKB-EC"/>
</dbReference>
<evidence type="ECO:0000256" key="22">
    <source>
        <dbReference type="ARBA" id="ARBA00059245"/>
    </source>
</evidence>
<feature type="signal peptide" evidence="23">
    <location>
        <begin position="1"/>
        <end position="19"/>
    </location>
</feature>
<keyword evidence="23" id="KW-0732">Signal</keyword>
<dbReference type="PANTHER" id="PTHR23033">
    <property type="entry name" value="BETA1,3-GALACTOSYLTRANSFERASE"/>
    <property type="match status" value="1"/>
</dbReference>
<evidence type="ECO:0000256" key="11">
    <source>
        <dbReference type="ARBA" id="ARBA00022741"/>
    </source>
</evidence>
<sequence>MGQRLFICGVFLGFSLVLQFLKTGFQIVGEDQNGVYTGYNVSAWRTENKLLLIPVFTFSDNLAKQLSRKVRVLCWVMTAPQYLKTRTQHVRATWAQHCNAVLYMSSETSDFPTVGLNVSEGRDQLYWKTIRALQYIHTHHLHTADWFLKADDDTFVVMENLRRFLCRQDTEQPVYFGHRFRVFIKQGYMSGGAGYVLSREALRRFIQGFSSGRCTHTSSVEDLALGQCMETMGVKAGDSRDEEQREAFNPFRPDQHLLNPGTKKPTFEYSYYPKIRGPGCCSDFAISFHYIRPEQMYELQYYTYHLHPFGYKYRFNPADTLNYNVNKPGCPKDFFFP</sequence>
<evidence type="ECO:0000256" key="20">
    <source>
        <dbReference type="ARBA" id="ARBA00043065"/>
    </source>
</evidence>
<evidence type="ECO:0000256" key="13">
    <source>
        <dbReference type="ARBA" id="ARBA00022989"/>
    </source>
</evidence>
<keyword evidence="10" id="KW-0479">Metal-binding</keyword>
<dbReference type="GO" id="GO:0046872">
    <property type="term" value="F:metal ion binding"/>
    <property type="evidence" value="ECO:0007669"/>
    <property type="project" value="UniProtKB-KW"/>
</dbReference>
<dbReference type="GO" id="GO:0001525">
    <property type="term" value="P:angiogenesis"/>
    <property type="evidence" value="ECO:0007669"/>
    <property type="project" value="UniProtKB-ARBA"/>
</dbReference>
<evidence type="ECO:0000256" key="21">
    <source>
        <dbReference type="ARBA" id="ARBA00048842"/>
    </source>
</evidence>
<dbReference type="Proteomes" id="UP000018467">
    <property type="component" value="Unassembled WGS sequence"/>
</dbReference>
<dbReference type="UniPathway" id="UPA00378"/>
<dbReference type="Ensembl" id="ENSAMXT00000034358.1">
    <property type="protein sequence ID" value="ENSAMXP00000043210.1"/>
    <property type="gene ID" value="ENSAMXG00000024640.2"/>
</dbReference>
<reference evidence="26" key="1">
    <citation type="submission" date="2013-03" db="EMBL/GenBank/DDBJ databases">
        <authorList>
            <person name="Jeffery W."/>
            <person name="Warren W."/>
            <person name="Wilson R.K."/>
        </authorList>
    </citation>
    <scope>NUCLEOTIDE SEQUENCE</scope>
    <source>
        <strain evidence="26">female</strain>
    </source>
</reference>
<feature type="domain" description="Fringe-like glycosyltransferase" evidence="24">
    <location>
        <begin position="72"/>
        <end position="236"/>
    </location>
</feature>
<feature type="chain" id="PRO_5017480943" description="Glycoprotein-N-acetylgalactosamine 3-beta-galactosyltransferase 1" evidence="23">
    <location>
        <begin position="20"/>
        <end position="337"/>
    </location>
</feature>
<dbReference type="Bgee" id="ENSAMXG00000024640">
    <property type="expression patterns" value="Expressed in testis"/>
</dbReference>
<evidence type="ECO:0000313" key="25">
    <source>
        <dbReference type="Ensembl" id="ENSAMXP00000043210.1"/>
    </source>
</evidence>
<evidence type="ECO:0000256" key="2">
    <source>
        <dbReference type="ARBA" id="ARBA00004606"/>
    </source>
</evidence>
<keyword evidence="11" id="KW-0547">Nucleotide-binding</keyword>
<dbReference type="Gene3D" id="3.90.550.50">
    <property type="match status" value="1"/>
</dbReference>
<keyword evidence="15" id="KW-1015">Disulfide bond</keyword>
<comment type="cofactor">
    <cofactor evidence="1">
        <name>Mn(2+)</name>
        <dbReference type="ChEBI" id="CHEBI:29035"/>
    </cofactor>
</comment>
<dbReference type="InParanoid" id="A0A3B1JN11"/>
<keyword evidence="16" id="KW-0464">Manganese</keyword>
<evidence type="ECO:0000256" key="1">
    <source>
        <dbReference type="ARBA" id="ARBA00001936"/>
    </source>
</evidence>
<keyword evidence="12" id="KW-0735">Signal-anchor</keyword>
<evidence type="ECO:0000256" key="14">
    <source>
        <dbReference type="ARBA" id="ARBA00023136"/>
    </source>
</evidence>
<evidence type="ECO:0000256" key="15">
    <source>
        <dbReference type="ARBA" id="ARBA00023157"/>
    </source>
</evidence>
<dbReference type="InterPro" id="IPR026050">
    <property type="entry name" value="C1GALT1/C1GALT1_chp1"/>
</dbReference>
<keyword evidence="7" id="KW-0328">Glycosyltransferase</keyword>
<accession>A0A3B1JN11</accession>
<dbReference type="GeneTree" id="ENSGT00940000164651"/>
<evidence type="ECO:0000256" key="7">
    <source>
        <dbReference type="ARBA" id="ARBA00022676"/>
    </source>
</evidence>
<reference evidence="26" key="2">
    <citation type="journal article" date="2014" name="Nat. Commun.">
        <title>The cavefish genome reveals candidate genes for eye loss.</title>
        <authorList>
            <person name="McGaugh S.E."/>
            <person name="Gross J.B."/>
            <person name="Aken B."/>
            <person name="Blin M."/>
            <person name="Borowsky R."/>
            <person name="Chalopin D."/>
            <person name="Hinaux H."/>
            <person name="Jeffery W.R."/>
            <person name="Keene A."/>
            <person name="Ma L."/>
            <person name="Minx P."/>
            <person name="Murphy D."/>
            <person name="O'Quin K.E."/>
            <person name="Retaux S."/>
            <person name="Rohner N."/>
            <person name="Searle S.M."/>
            <person name="Stahl B.A."/>
            <person name="Tabin C."/>
            <person name="Volff J.N."/>
            <person name="Yoshizawa M."/>
            <person name="Warren W.C."/>
        </authorList>
    </citation>
    <scope>NUCLEOTIDE SEQUENCE [LARGE SCALE GENOMIC DNA]</scope>
    <source>
        <strain evidence="26">female</strain>
    </source>
</reference>